<dbReference type="EMBL" id="QFQB01000005">
    <property type="protein sequence ID" value="PZQ48445.1"/>
    <property type="molecule type" value="Genomic_DNA"/>
</dbReference>
<name>A0A2W5NCH9_9BACT</name>
<keyword evidence="1" id="KW-0732">Signal</keyword>
<dbReference type="Proteomes" id="UP000249417">
    <property type="component" value="Unassembled WGS sequence"/>
</dbReference>
<evidence type="ECO:0000313" key="2">
    <source>
        <dbReference type="EMBL" id="PZQ48445.1"/>
    </source>
</evidence>
<organism evidence="2 3">
    <name type="scientific">Micavibrio aeruginosavorus</name>
    <dbReference type="NCBI Taxonomy" id="349221"/>
    <lineage>
        <taxon>Bacteria</taxon>
        <taxon>Pseudomonadati</taxon>
        <taxon>Bdellovibrionota</taxon>
        <taxon>Bdellovibrionia</taxon>
        <taxon>Bdellovibrionales</taxon>
        <taxon>Pseudobdellovibrionaceae</taxon>
        <taxon>Micavibrio</taxon>
    </lineage>
</organism>
<gene>
    <name evidence="2" type="ORF">DI551_01445</name>
</gene>
<feature type="signal peptide" evidence="1">
    <location>
        <begin position="1"/>
        <end position="24"/>
    </location>
</feature>
<protein>
    <recommendedName>
        <fullName evidence="4">Lipoprotein</fullName>
    </recommendedName>
</protein>
<sequence length="114" mass="12146">MFSLRKTAAATLAPLSLSFAQAEAQTADFTPTNDVPGNEQLVYGIMECQPPSPLDACLKVAHDTAIHDKLPILAVHQDAASGKMTTVLFFEDGRRQDIPAELILKPTAPAGPSM</sequence>
<evidence type="ECO:0000313" key="3">
    <source>
        <dbReference type="Proteomes" id="UP000249417"/>
    </source>
</evidence>
<feature type="chain" id="PRO_5016180494" description="Lipoprotein" evidence="1">
    <location>
        <begin position="25"/>
        <end position="114"/>
    </location>
</feature>
<dbReference type="AlphaFoldDB" id="A0A2W5NCH9"/>
<evidence type="ECO:0008006" key="4">
    <source>
        <dbReference type="Google" id="ProtNLM"/>
    </source>
</evidence>
<reference evidence="2 3" key="1">
    <citation type="submission" date="2017-08" db="EMBL/GenBank/DDBJ databases">
        <title>Infants hospitalized years apart are colonized by the same room-sourced microbial strains.</title>
        <authorList>
            <person name="Brooks B."/>
            <person name="Olm M.R."/>
            <person name="Firek B.A."/>
            <person name="Baker R."/>
            <person name="Thomas B.C."/>
            <person name="Morowitz M.J."/>
            <person name="Banfield J.F."/>
        </authorList>
    </citation>
    <scope>NUCLEOTIDE SEQUENCE [LARGE SCALE GENOMIC DNA]</scope>
    <source>
        <strain evidence="2">S2_005_002_R2_29</strain>
    </source>
</reference>
<evidence type="ECO:0000256" key="1">
    <source>
        <dbReference type="SAM" id="SignalP"/>
    </source>
</evidence>
<accession>A0A2W5NCH9</accession>
<proteinExistence type="predicted"/>
<comment type="caution">
    <text evidence="2">The sequence shown here is derived from an EMBL/GenBank/DDBJ whole genome shotgun (WGS) entry which is preliminary data.</text>
</comment>